<evidence type="ECO:0000313" key="9">
    <source>
        <dbReference type="Proteomes" id="UP000247498"/>
    </source>
</evidence>
<evidence type="ECO:0000256" key="5">
    <source>
        <dbReference type="PROSITE-ProRule" id="PRU00104"/>
    </source>
</evidence>
<gene>
    <name evidence="8" type="ORF">Rsub_09986</name>
</gene>
<dbReference type="InParanoid" id="A0A2V0PJS6"/>
<feature type="compositionally biased region" description="Gly residues" evidence="6">
    <location>
        <begin position="687"/>
        <end position="707"/>
    </location>
</feature>
<feature type="region of interest" description="Disordered" evidence="6">
    <location>
        <begin position="228"/>
        <end position="247"/>
    </location>
</feature>
<keyword evidence="9" id="KW-1185">Reference proteome</keyword>
<comment type="caution">
    <text evidence="8">The sequence shown here is derived from an EMBL/GenBank/DDBJ whole genome shotgun (WGS) entry which is preliminary data.</text>
</comment>
<dbReference type="EC" id="2.3.2.26" evidence="2"/>
<evidence type="ECO:0000259" key="7">
    <source>
        <dbReference type="PROSITE" id="PS50237"/>
    </source>
</evidence>
<feature type="domain" description="HECT" evidence="7">
    <location>
        <begin position="819"/>
        <end position="909"/>
    </location>
</feature>
<dbReference type="SUPFAM" id="SSF56204">
    <property type="entry name" value="Hect, E3 ligase catalytic domain"/>
    <property type="match status" value="1"/>
</dbReference>
<dbReference type="SMART" id="SM00119">
    <property type="entry name" value="HECTc"/>
    <property type="match status" value="1"/>
</dbReference>
<comment type="catalytic activity">
    <reaction evidence="1">
        <text>S-ubiquitinyl-[E2 ubiquitin-conjugating enzyme]-L-cysteine + [acceptor protein]-L-lysine = [E2 ubiquitin-conjugating enzyme]-L-cysteine + N(6)-ubiquitinyl-[acceptor protein]-L-lysine.</text>
        <dbReference type="EC" id="2.3.2.26"/>
    </reaction>
</comment>
<feature type="compositionally biased region" description="Gly residues" evidence="6">
    <location>
        <begin position="228"/>
        <end position="246"/>
    </location>
</feature>
<dbReference type="EMBL" id="BDRX01000096">
    <property type="protein sequence ID" value="GBF97295.1"/>
    <property type="molecule type" value="Genomic_DNA"/>
</dbReference>
<dbReference type="PROSITE" id="PS50237">
    <property type="entry name" value="HECT"/>
    <property type="match status" value="2"/>
</dbReference>
<organism evidence="8 9">
    <name type="scientific">Raphidocelis subcapitata</name>
    <dbReference type="NCBI Taxonomy" id="307507"/>
    <lineage>
        <taxon>Eukaryota</taxon>
        <taxon>Viridiplantae</taxon>
        <taxon>Chlorophyta</taxon>
        <taxon>core chlorophytes</taxon>
        <taxon>Chlorophyceae</taxon>
        <taxon>CS clade</taxon>
        <taxon>Sphaeropleales</taxon>
        <taxon>Selenastraceae</taxon>
        <taxon>Raphidocelis</taxon>
    </lineage>
</organism>
<feature type="domain" description="HECT" evidence="7">
    <location>
        <begin position="938"/>
        <end position="1103"/>
    </location>
</feature>
<dbReference type="STRING" id="307507.A0A2V0PJS6"/>
<protein>
    <recommendedName>
        <fullName evidence="2">HECT-type E3 ubiquitin transferase</fullName>
        <ecNumber evidence="2">2.3.2.26</ecNumber>
    </recommendedName>
</protein>
<dbReference type="OrthoDB" id="8068875at2759"/>
<dbReference type="PANTHER" id="PTHR45700">
    <property type="entry name" value="UBIQUITIN-PROTEIN LIGASE E3C"/>
    <property type="match status" value="1"/>
</dbReference>
<evidence type="ECO:0000256" key="2">
    <source>
        <dbReference type="ARBA" id="ARBA00012485"/>
    </source>
</evidence>
<dbReference type="Proteomes" id="UP000247498">
    <property type="component" value="Unassembled WGS sequence"/>
</dbReference>
<evidence type="ECO:0000256" key="1">
    <source>
        <dbReference type="ARBA" id="ARBA00000885"/>
    </source>
</evidence>
<feature type="region of interest" description="Disordered" evidence="6">
    <location>
        <begin position="679"/>
        <end position="707"/>
    </location>
</feature>
<dbReference type="InterPro" id="IPR000569">
    <property type="entry name" value="HECT_dom"/>
</dbReference>
<dbReference type="Gene3D" id="3.30.2410.10">
    <property type="entry name" value="Hect, E3 ligase catalytic domain"/>
    <property type="match status" value="1"/>
</dbReference>
<dbReference type="AlphaFoldDB" id="A0A2V0PJS6"/>
<dbReference type="InterPro" id="IPR044611">
    <property type="entry name" value="E3A/B/C-like"/>
</dbReference>
<evidence type="ECO:0000256" key="4">
    <source>
        <dbReference type="ARBA" id="ARBA00022786"/>
    </source>
</evidence>
<sequence>MRLGGASTKAPSKADVLRAAEAQRAARLAARRSQHAAQAIQAAWRGAAARSRLRDARLAEWLQRYAGASAPEAQVLSAAEVGRAAALLLAALLPPPGSAARRRVEAGAPLATVQQRSAQRRAVAALAALVTRALKAAPREVQQRLAPQASRLCMLLCAAIAAGPTPDQVLDAAAARALELLLAPPSDPAQNAGWGESSVAVSERGGSALQALLVTAAARRVAERAVAGGGQSAGSSSGGDRSGGQGQLASAISDTTVLSRLVNLARALAGGQLEDSPQGQQQQDEAASLLARHLLPAPGLVAVLPEPVAAQLLRPASLAPLLRAAGALAADCKLRGTSAAAALGNLAHLLLAPPGQLPSCGASSLLKLPMSPHLAQPAVAAAFCDALMRLLPAAAAGSSAQPQLSGAQAAAVGAQLALLGAQAPLLQLLSVLGDDAPRFAGAALHLLRDQPAAAAAVARAATPPAAATAAAEAAPARAAEAGAEGGWRSAQEEGGGDDAAAGTPALNALAFAPSVLPALWRWLSTSVGLPLEAPAAARLGCDVAAVSGGARSLAGEHALVLGVFCRALCQLLLVLSDDDLHRRGTPFNTGAARAIATTLNALVYHTHFPAAQARGRQQGPAAGGAGGVPALPAATLSGGRALLERHAPQALRGLYERDQRRPFCRPELWTAPFDADRAAGAPHTASIGGGAAQPQAEGGGAGQGRGQGGLGAVAAVVQGLLFTGRPTAAAAAGAASAAAAAAPLQPTYGTPAALTALLRSAPQCVPFDVRLQLFRHLLAEDRARGRWDANPAEGGPRPLRLTVRRGRLLEDAYGALAAKGAALKGRLYVTFVSASGVPEAGLDHGGLTKELLEGAVGAAASPGYGLFAASDSGLAYPSPTAAAIPGGFALLEFVGLLVGKALYDGLLLPDLALAPHAVVALQGGAPRADDLAAVDPTLAAGLAAVASYEGDLADLGLTFSVEFEDLGRRGRLTPLRTDAASDPPHTVYGNGYSESSRAVRMFWEVVREFGAAQRAALLRFVTSSSRPPLGGFRHLHPPFTVHRVDVAPRNPLAALMGGRGDVELLPTASTCFCMLKLPQYASKRTLREKLLYSITSGAGFELS</sequence>
<keyword evidence="4 5" id="KW-0833">Ubl conjugation pathway</keyword>
<comment type="caution">
    <text evidence="5">Lacks conserved residue(s) required for the propagation of feature annotation.</text>
</comment>
<dbReference type="GO" id="GO:0061630">
    <property type="term" value="F:ubiquitin protein ligase activity"/>
    <property type="evidence" value="ECO:0007669"/>
    <property type="project" value="UniProtKB-EC"/>
</dbReference>
<evidence type="ECO:0000256" key="3">
    <source>
        <dbReference type="ARBA" id="ARBA00022679"/>
    </source>
</evidence>
<dbReference type="Pfam" id="PF00632">
    <property type="entry name" value="HECT"/>
    <property type="match status" value="2"/>
</dbReference>
<name>A0A2V0PJS6_9CHLO</name>
<keyword evidence="3" id="KW-0808">Transferase</keyword>
<dbReference type="PANTHER" id="PTHR45700:SF2">
    <property type="entry name" value="UBIQUITIN-PROTEIN LIGASE E3C"/>
    <property type="match status" value="1"/>
</dbReference>
<accession>A0A2V0PJS6</accession>
<feature type="active site" description="Glycyl thioester intermediate" evidence="5">
    <location>
        <position position="1071"/>
    </location>
</feature>
<dbReference type="GO" id="GO:0000209">
    <property type="term" value="P:protein polyubiquitination"/>
    <property type="evidence" value="ECO:0007669"/>
    <property type="project" value="InterPro"/>
</dbReference>
<dbReference type="PROSITE" id="PS50096">
    <property type="entry name" value="IQ"/>
    <property type="match status" value="1"/>
</dbReference>
<dbReference type="Gene3D" id="3.90.1750.10">
    <property type="entry name" value="Hect, E3 ligase catalytic domains"/>
    <property type="match status" value="1"/>
</dbReference>
<reference evidence="8 9" key="1">
    <citation type="journal article" date="2018" name="Sci. Rep.">
        <title>Raphidocelis subcapitata (=Pseudokirchneriella subcapitata) provides an insight into genome evolution and environmental adaptations in the Sphaeropleales.</title>
        <authorList>
            <person name="Suzuki S."/>
            <person name="Yamaguchi H."/>
            <person name="Nakajima N."/>
            <person name="Kawachi M."/>
        </authorList>
    </citation>
    <scope>NUCLEOTIDE SEQUENCE [LARGE SCALE GENOMIC DNA]</scope>
    <source>
        <strain evidence="8 9">NIES-35</strain>
    </source>
</reference>
<evidence type="ECO:0000256" key="6">
    <source>
        <dbReference type="SAM" id="MobiDB-lite"/>
    </source>
</evidence>
<proteinExistence type="predicted"/>
<dbReference type="InterPro" id="IPR035983">
    <property type="entry name" value="Hect_E3_ubiquitin_ligase"/>
</dbReference>
<evidence type="ECO:0000313" key="8">
    <source>
        <dbReference type="EMBL" id="GBF97295.1"/>
    </source>
</evidence>